<dbReference type="Proteomes" id="UP001317259">
    <property type="component" value="Unassembled WGS sequence"/>
</dbReference>
<evidence type="ECO:0000313" key="2">
    <source>
        <dbReference type="Proteomes" id="UP001317259"/>
    </source>
</evidence>
<organism evidence="1 2">
    <name type="scientific">Actinomadura luzonensis</name>
    <dbReference type="NCBI Taxonomy" id="2805427"/>
    <lineage>
        <taxon>Bacteria</taxon>
        <taxon>Bacillati</taxon>
        <taxon>Actinomycetota</taxon>
        <taxon>Actinomycetes</taxon>
        <taxon>Streptosporangiales</taxon>
        <taxon>Thermomonosporaceae</taxon>
        <taxon>Actinomadura</taxon>
    </lineage>
</organism>
<name>A0ABT0G7J5_9ACTN</name>
<reference evidence="1 2" key="1">
    <citation type="submission" date="2022-04" db="EMBL/GenBank/DDBJ databases">
        <title>Genome draft of Actinomadura sp. ATCC 31491.</title>
        <authorList>
            <person name="Shi X."/>
            <person name="Du Y."/>
        </authorList>
    </citation>
    <scope>NUCLEOTIDE SEQUENCE [LARGE SCALE GENOMIC DNA]</scope>
    <source>
        <strain evidence="1 2">ATCC 31491</strain>
    </source>
</reference>
<sequence length="48" mass="5352">MPRIPAEAEKDLEGMARAQRQTENAIKLRISEITGLLTLPPFSDDTRA</sequence>
<accession>A0ABT0G7J5</accession>
<proteinExistence type="predicted"/>
<evidence type="ECO:0000313" key="1">
    <source>
        <dbReference type="EMBL" id="MCK2220081.1"/>
    </source>
</evidence>
<dbReference type="EMBL" id="JAKRKC020000002">
    <property type="protein sequence ID" value="MCK2220081.1"/>
    <property type="molecule type" value="Genomic_DNA"/>
</dbReference>
<gene>
    <name evidence="1" type="ORF">MF672_040740</name>
</gene>
<keyword evidence="2" id="KW-1185">Reference proteome</keyword>
<protein>
    <submittedName>
        <fullName evidence="1">Uncharacterized protein</fullName>
    </submittedName>
</protein>
<comment type="caution">
    <text evidence="1">The sequence shown here is derived from an EMBL/GenBank/DDBJ whole genome shotgun (WGS) entry which is preliminary data.</text>
</comment>
<dbReference type="RefSeq" id="WP_242381154.1">
    <property type="nucleotide sequence ID" value="NZ_JAKRKC020000002.1"/>
</dbReference>